<dbReference type="STRING" id="1166337.SAMN05192580_1562"/>
<keyword evidence="2" id="KW-0349">Heme</keyword>
<sequence length="398" mass="43357">MSAADIAFDPHDPRFASEGVPFDKLARIRCEAPVFRTPAGAWYLSRFDDVAAALTDVDTFRADLGPITGLPGGVETIPAEQHYLSEIEEPRHKAIRRLLTAAMSSARLRQIEPLIAAECHRLIDAMLASRPANLHDDYAMAIPAFAMARIMALDEAAAQAFMVWSWDGTLMQRPATPGVPPGGPASHIFFRDYLAQQRAMATPSNDLMALMLAAEVEGAPLSDAEIITQLHFLIQAGVHTTRSLLAHLVNRLVQDAALWATLQADRALVPTFVEESLRRDSPVQRTTRRCVRETNIRGITLPAGAWVEMGIGSANHDEAVFDEGRDFRLDRAEPRRHLAFGAGSHVCPGAALARMEAQVAVTALLDRLERMEPVAGATYPPLPGSLGHQPIPAILVAR</sequence>
<keyword evidence="2" id="KW-0408">Iron</keyword>
<evidence type="ECO:0000256" key="1">
    <source>
        <dbReference type="ARBA" id="ARBA00010617"/>
    </source>
</evidence>
<keyword evidence="2" id="KW-0503">Monooxygenase</keyword>
<dbReference type="PROSITE" id="PS00086">
    <property type="entry name" value="CYTOCHROME_P450"/>
    <property type="match status" value="1"/>
</dbReference>
<dbReference type="InterPro" id="IPR036396">
    <property type="entry name" value="Cyt_P450_sf"/>
</dbReference>
<proteinExistence type="inferred from homology"/>
<keyword evidence="2" id="KW-0560">Oxidoreductase</keyword>
<dbReference type="RefSeq" id="WP_093312998.1">
    <property type="nucleotide sequence ID" value="NZ_FOZG01000001.1"/>
</dbReference>
<evidence type="ECO:0000256" key="2">
    <source>
        <dbReference type="RuleBase" id="RU000461"/>
    </source>
</evidence>
<dbReference type="InterPro" id="IPR001128">
    <property type="entry name" value="Cyt_P450"/>
</dbReference>
<dbReference type="Pfam" id="PF00067">
    <property type="entry name" value="p450"/>
    <property type="match status" value="1"/>
</dbReference>
<dbReference type="PANTHER" id="PTHR46696">
    <property type="entry name" value="P450, PUTATIVE (EUROFUNG)-RELATED"/>
    <property type="match status" value="1"/>
</dbReference>
<evidence type="ECO:0000313" key="4">
    <source>
        <dbReference type="Proteomes" id="UP000198824"/>
    </source>
</evidence>
<dbReference type="GO" id="GO:0020037">
    <property type="term" value="F:heme binding"/>
    <property type="evidence" value="ECO:0007669"/>
    <property type="project" value="InterPro"/>
</dbReference>
<dbReference type="OrthoDB" id="5522954at2"/>
<dbReference type="InterPro" id="IPR017972">
    <property type="entry name" value="Cyt_P450_CS"/>
</dbReference>
<dbReference type="AlphaFoldDB" id="A0A1I6KC92"/>
<dbReference type="GO" id="GO:0036199">
    <property type="term" value="F:cholest-4-en-3-one 26-monooxygenase activity"/>
    <property type="evidence" value="ECO:0007669"/>
    <property type="project" value="TreeGrafter"/>
</dbReference>
<dbReference type="SUPFAM" id="SSF48264">
    <property type="entry name" value="Cytochrome P450"/>
    <property type="match status" value="1"/>
</dbReference>
<protein>
    <submittedName>
        <fullName evidence="3">Cytochrome P450</fullName>
    </submittedName>
</protein>
<keyword evidence="2" id="KW-0479">Metal-binding</keyword>
<name>A0A1I6KC92_9SPHN</name>
<dbReference type="PRINTS" id="PR00359">
    <property type="entry name" value="BP450"/>
</dbReference>
<dbReference type="Gene3D" id="1.10.630.10">
    <property type="entry name" value="Cytochrome P450"/>
    <property type="match status" value="1"/>
</dbReference>
<keyword evidence="4" id="KW-1185">Reference proteome</keyword>
<dbReference type="EMBL" id="FOZG01000001">
    <property type="protein sequence ID" value="SFR88831.1"/>
    <property type="molecule type" value="Genomic_DNA"/>
</dbReference>
<gene>
    <name evidence="3" type="ORF">SAMN05192580_1562</name>
</gene>
<evidence type="ECO:0000313" key="3">
    <source>
        <dbReference type="EMBL" id="SFR88831.1"/>
    </source>
</evidence>
<dbReference type="GO" id="GO:0006707">
    <property type="term" value="P:cholesterol catabolic process"/>
    <property type="evidence" value="ECO:0007669"/>
    <property type="project" value="TreeGrafter"/>
</dbReference>
<organism evidence="3 4">
    <name type="scientific">Sphingomonas jatrophae</name>
    <dbReference type="NCBI Taxonomy" id="1166337"/>
    <lineage>
        <taxon>Bacteria</taxon>
        <taxon>Pseudomonadati</taxon>
        <taxon>Pseudomonadota</taxon>
        <taxon>Alphaproteobacteria</taxon>
        <taxon>Sphingomonadales</taxon>
        <taxon>Sphingomonadaceae</taxon>
        <taxon>Sphingomonas</taxon>
    </lineage>
</organism>
<comment type="similarity">
    <text evidence="1 2">Belongs to the cytochrome P450 family.</text>
</comment>
<dbReference type="InterPro" id="IPR002397">
    <property type="entry name" value="Cyt_P450_B"/>
</dbReference>
<dbReference type="GO" id="GO:0005506">
    <property type="term" value="F:iron ion binding"/>
    <property type="evidence" value="ECO:0007669"/>
    <property type="project" value="InterPro"/>
</dbReference>
<dbReference type="Proteomes" id="UP000198824">
    <property type="component" value="Unassembled WGS sequence"/>
</dbReference>
<accession>A0A1I6KC92</accession>
<dbReference type="PANTHER" id="PTHR46696:SF4">
    <property type="entry name" value="BIOTIN BIOSYNTHESIS CYTOCHROME P450"/>
    <property type="match status" value="1"/>
</dbReference>
<dbReference type="GO" id="GO:0008395">
    <property type="term" value="F:steroid hydroxylase activity"/>
    <property type="evidence" value="ECO:0007669"/>
    <property type="project" value="TreeGrafter"/>
</dbReference>
<reference evidence="3 4" key="1">
    <citation type="submission" date="2016-10" db="EMBL/GenBank/DDBJ databases">
        <authorList>
            <person name="de Groot N.N."/>
        </authorList>
    </citation>
    <scope>NUCLEOTIDE SEQUENCE [LARGE SCALE GENOMIC DNA]</scope>
    <source>
        <strain evidence="3 4">S5-249</strain>
    </source>
</reference>